<evidence type="ECO:0000256" key="1">
    <source>
        <dbReference type="SAM" id="MobiDB-lite"/>
    </source>
</evidence>
<feature type="compositionally biased region" description="Low complexity" evidence="1">
    <location>
        <begin position="121"/>
        <end position="142"/>
    </location>
</feature>
<dbReference type="Gene3D" id="3.80.10.10">
    <property type="entry name" value="Ribonuclease Inhibitor"/>
    <property type="match status" value="1"/>
</dbReference>
<keyword evidence="3" id="KW-1185">Reference proteome</keyword>
<feature type="compositionally biased region" description="Basic residues" evidence="1">
    <location>
        <begin position="609"/>
        <end position="620"/>
    </location>
</feature>
<evidence type="ECO:0000313" key="2">
    <source>
        <dbReference type="EMBL" id="RAO74004.1"/>
    </source>
</evidence>
<feature type="region of interest" description="Disordered" evidence="1">
    <location>
        <begin position="676"/>
        <end position="710"/>
    </location>
</feature>
<feature type="region of interest" description="Disordered" evidence="1">
    <location>
        <begin position="599"/>
        <end position="655"/>
    </location>
</feature>
<feature type="compositionally biased region" description="Low complexity" evidence="1">
    <location>
        <begin position="35"/>
        <end position="44"/>
    </location>
</feature>
<feature type="compositionally biased region" description="Acidic residues" evidence="1">
    <location>
        <begin position="626"/>
        <end position="647"/>
    </location>
</feature>
<dbReference type="SUPFAM" id="SSF52047">
    <property type="entry name" value="RNI-like"/>
    <property type="match status" value="1"/>
</dbReference>
<feature type="region of interest" description="Disordered" evidence="1">
    <location>
        <begin position="1"/>
        <end position="168"/>
    </location>
</feature>
<proteinExistence type="predicted"/>
<feature type="compositionally biased region" description="Low complexity" evidence="1">
    <location>
        <begin position="55"/>
        <end position="64"/>
    </location>
</feature>
<feature type="compositionally biased region" description="Basic residues" evidence="1">
    <location>
        <begin position="144"/>
        <end position="159"/>
    </location>
</feature>
<feature type="compositionally biased region" description="Acidic residues" evidence="1">
    <location>
        <begin position="684"/>
        <end position="703"/>
    </location>
</feature>
<protein>
    <recommendedName>
        <fullName evidence="4">F-box domain-containing protein</fullName>
    </recommendedName>
</protein>
<name>A0A364LDV9_TALAM</name>
<feature type="compositionally biased region" description="Polar residues" evidence="1">
    <location>
        <begin position="76"/>
        <end position="97"/>
    </location>
</feature>
<dbReference type="GeneID" id="63799230"/>
<dbReference type="EMBL" id="MIKG01000028">
    <property type="protein sequence ID" value="RAO74004.1"/>
    <property type="molecule type" value="Genomic_DNA"/>
</dbReference>
<evidence type="ECO:0000313" key="3">
    <source>
        <dbReference type="Proteomes" id="UP000249363"/>
    </source>
</evidence>
<reference evidence="2 3" key="1">
    <citation type="journal article" date="2017" name="Biotechnol. Biofuels">
        <title>Differential beta-glucosidase expression as a function of carbon source availability in Talaromyces amestolkiae: a genomic and proteomic approach.</title>
        <authorList>
            <person name="de Eugenio L.I."/>
            <person name="Mendez-Liter J.A."/>
            <person name="Nieto-Dominguez M."/>
            <person name="Alonso L."/>
            <person name="Gil-Munoz J."/>
            <person name="Barriuso J."/>
            <person name="Prieto A."/>
            <person name="Martinez M.J."/>
        </authorList>
    </citation>
    <scope>NUCLEOTIDE SEQUENCE [LARGE SCALE GENOMIC DNA]</scope>
    <source>
        <strain evidence="2 3">CIB</strain>
    </source>
</reference>
<dbReference type="STRING" id="1196081.A0A364LDV9"/>
<evidence type="ECO:0008006" key="4">
    <source>
        <dbReference type="Google" id="ProtNLM"/>
    </source>
</evidence>
<dbReference type="AlphaFoldDB" id="A0A364LDV9"/>
<comment type="caution">
    <text evidence="2">The sequence shown here is derived from an EMBL/GenBank/DDBJ whole genome shotgun (WGS) entry which is preliminary data.</text>
</comment>
<sequence length="710" mass="80526">MVSSRRAAASTTAVGTPSRPVRSNRRQITSYNDDSSSASPSSESEQNEHHDAEDNTSAATWRRSSTNRRSTRTQSVASASSSRPQRTVSKPRTYQEPSSDEDLDSVIARYPEMVTPSNKGSQAAPRPPRTSARQRQQQAEASPSKRKRTPVQSPRKRRHAESTMEVNESAPPWQNLPYQVLLSIFMYAFPPLSDTRQGIETESGNSKKLLDIALLCRAFAEPALSALYHTLVLMGSLKAHRILFLLSQPTESLSVNYPTKVQEVLIDVRLTLVYKAGPTYGYFDICKLIQKVPHVKTFRLFDSNDGKQPLWADRTPRWTYTAEMFETLKASNLRLHTFDWNSRYMETRDLIDTMLLRHSDSTFQGIRNLNIFHIHSDEVVPPREDGKPDDQIIEKGLGEALCRLPDLRSVSFTDCGAVNEVLFAAMPSTLRSLTLDNCDEVGTVAFVAFLNDRGSCLRQLVLKHNRHLNMSFMTVLKDACPNLQRLSADFIMHNWPPHYNGMPHFKNLLKPGEVPTWPRALQEIELSRLRQLDQPRAATFLTSLVDAAPDLPDLRRIDISAAVQAEWQDRASFRQYWDRKLRRTFLRKDAAVNTDIAADLASPETTNQRHSHRHSARIARQRLAGVDDDEVDDSEEIDHDDSGDDDTERNKAGSANDYVQGLCDVVTFTIDNLRPTENQYSEGDFLDSEQSGDEDWEGEDWEPDNDRHAW</sequence>
<dbReference type="InterPro" id="IPR032675">
    <property type="entry name" value="LRR_dom_sf"/>
</dbReference>
<dbReference type="Proteomes" id="UP000249363">
    <property type="component" value="Unassembled WGS sequence"/>
</dbReference>
<accession>A0A364LDV9</accession>
<gene>
    <name evidence="2" type="ORF">BHQ10_010016</name>
</gene>
<dbReference type="RefSeq" id="XP_040738518.1">
    <property type="nucleotide sequence ID" value="XM_040872600.1"/>
</dbReference>
<feature type="compositionally biased region" description="Low complexity" evidence="1">
    <location>
        <begin position="1"/>
        <end position="13"/>
    </location>
</feature>
<organism evidence="2 3">
    <name type="scientific">Talaromyces amestolkiae</name>
    <dbReference type="NCBI Taxonomy" id="1196081"/>
    <lineage>
        <taxon>Eukaryota</taxon>
        <taxon>Fungi</taxon>
        <taxon>Dikarya</taxon>
        <taxon>Ascomycota</taxon>
        <taxon>Pezizomycotina</taxon>
        <taxon>Eurotiomycetes</taxon>
        <taxon>Eurotiomycetidae</taxon>
        <taxon>Eurotiales</taxon>
        <taxon>Trichocomaceae</taxon>
        <taxon>Talaromyces</taxon>
        <taxon>Talaromyces sect. Talaromyces</taxon>
    </lineage>
</organism>
<dbReference type="OrthoDB" id="5395390at2759"/>